<dbReference type="Gene3D" id="3.30.1240.10">
    <property type="match status" value="1"/>
</dbReference>
<name>N6XAV9_9ACTO</name>
<dbReference type="Proteomes" id="UP000013015">
    <property type="component" value="Unassembled WGS sequence"/>
</dbReference>
<dbReference type="Gene3D" id="3.40.50.1000">
    <property type="entry name" value="HAD superfamily/HAD-like"/>
    <property type="match status" value="1"/>
</dbReference>
<dbReference type="GO" id="GO:0005829">
    <property type="term" value="C:cytosol"/>
    <property type="evidence" value="ECO:0007669"/>
    <property type="project" value="TreeGrafter"/>
</dbReference>
<dbReference type="PANTHER" id="PTHR10000:SF8">
    <property type="entry name" value="HAD SUPERFAMILY HYDROLASE-LIKE, TYPE 3"/>
    <property type="match status" value="1"/>
</dbReference>
<dbReference type="PROSITE" id="PS01229">
    <property type="entry name" value="COF_2"/>
    <property type="match status" value="1"/>
</dbReference>
<dbReference type="PANTHER" id="PTHR10000">
    <property type="entry name" value="PHOSPHOSERINE PHOSPHATASE"/>
    <property type="match status" value="1"/>
</dbReference>
<dbReference type="SUPFAM" id="SSF56784">
    <property type="entry name" value="HAD-like"/>
    <property type="match status" value="1"/>
</dbReference>
<dbReference type="InterPro" id="IPR023214">
    <property type="entry name" value="HAD_sf"/>
</dbReference>
<dbReference type="GO" id="GO:0016791">
    <property type="term" value="F:phosphatase activity"/>
    <property type="evidence" value="ECO:0007669"/>
    <property type="project" value="TreeGrafter"/>
</dbReference>
<dbReference type="AlphaFoldDB" id="N6XAV9"/>
<dbReference type="OrthoDB" id="3180855at2"/>
<evidence type="ECO:0000313" key="3">
    <source>
        <dbReference type="Proteomes" id="UP000013015"/>
    </source>
</evidence>
<dbReference type="EMBL" id="AQHZ01000015">
    <property type="protein sequence ID" value="ENO18278.1"/>
    <property type="molecule type" value="Genomic_DNA"/>
</dbReference>
<dbReference type="eggNOG" id="COG0561">
    <property type="taxonomic scope" value="Bacteria"/>
</dbReference>
<keyword evidence="3" id="KW-1185">Reference proteome</keyword>
<feature type="region of interest" description="Disordered" evidence="1">
    <location>
        <begin position="1"/>
        <end position="20"/>
    </location>
</feature>
<dbReference type="InterPro" id="IPR036412">
    <property type="entry name" value="HAD-like_sf"/>
</dbReference>
<evidence type="ECO:0000256" key="1">
    <source>
        <dbReference type="SAM" id="MobiDB-lite"/>
    </source>
</evidence>
<sequence length="308" mass="32670">MSGTEPILNLVSPPPSGEEPIPFETLVEAARLALPADMPRDPTKILVAVDLDGTVLLPSGPSPRVREMMAEADRAGLQTVVATGRSFEATAPVLHQLGDPQGWTICSNGAVSVQFDARQGVVSSRIRTFDPTDLIDLVLEGIPDALIGLEVSDCFLLSGGFPPGEFIETHRVHPVEELRGKETIKLVIRAPEMDRDDFQDLVDELGISERYECSVGWTSWADVLPLGVTKASGLHELAETLGIGRAGTVAIGDGTNDVPMIRWANFGVVMGGASQIIKAEGDHVTGAVENDGAAAVIRALLDHCGVAR</sequence>
<dbReference type="PATRIC" id="fig|888050.3.peg.802"/>
<dbReference type="PROSITE" id="PS01228">
    <property type="entry name" value="COF_1"/>
    <property type="match status" value="1"/>
</dbReference>
<keyword evidence="2" id="KW-0378">Hydrolase</keyword>
<gene>
    <name evidence="2" type="ORF">HMPREF9004_0847</name>
</gene>
<protein>
    <submittedName>
        <fullName evidence="2">Hydrolase</fullName>
    </submittedName>
</protein>
<dbReference type="GO" id="GO:0000287">
    <property type="term" value="F:magnesium ion binding"/>
    <property type="evidence" value="ECO:0007669"/>
    <property type="project" value="TreeGrafter"/>
</dbReference>
<dbReference type="STRING" id="888050.HMPREF9004_0847"/>
<dbReference type="InterPro" id="IPR006379">
    <property type="entry name" value="HAD-SF_hydro_IIB"/>
</dbReference>
<reference evidence="2 3" key="1">
    <citation type="submission" date="2013-03" db="EMBL/GenBank/DDBJ databases">
        <title>Reference genome for the Human Microbiome Project.</title>
        <authorList>
            <person name="Aqrawi P."/>
            <person name="Ayvaz T."/>
            <person name="Bess C."/>
            <person name="Blankenburg K."/>
            <person name="Coyle M."/>
            <person name="Deng J."/>
            <person name="Forbes L."/>
            <person name="Fowler G."/>
            <person name="Francisco L."/>
            <person name="Fu Q."/>
            <person name="Gibbs R."/>
            <person name="Gross S."/>
            <person name="Gubbala S."/>
            <person name="Hale W."/>
            <person name="Hemphill L."/>
            <person name="Highlander S."/>
            <person name="Hirani K."/>
            <person name="Jackson L."/>
            <person name="Jakkamsetti A."/>
            <person name="Javaid M."/>
            <person name="Jayaseelan J.C."/>
            <person name="Jiang H."/>
            <person name="Joshi V."/>
            <person name="Korchina V."/>
            <person name="Kovar C."/>
            <person name="Lara F."/>
            <person name="Lee S."/>
            <person name="Liu Y."/>
            <person name="Mata R."/>
            <person name="Mathew T."/>
            <person name="Munidasa M."/>
            <person name="Muzny D."/>
            <person name="Nazareth L."/>
            <person name="Ngo R."/>
            <person name="Nguyen L."/>
            <person name="Nguyen N."/>
            <person name="Okwuonu G."/>
            <person name="Ongeri F."/>
            <person name="Palculict T."/>
            <person name="Patil S."/>
            <person name="Petrosino J."/>
            <person name="Pham C."/>
            <person name="Pham P."/>
            <person name="Pu L.-L."/>
            <person name="Qin X."/>
            <person name="Qu J."/>
            <person name="Reid J."/>
            <person name="Ross M."/>
            <person name="Ruth R."/>
            <person name="Saada N."/>
            <person name="San Lucas F."/>
            <person name="Santibanez J."/>
            <person name="Shang Y."/>
            <person name="Simmons D."/>
            <person name="Song X.-Z."/>
            <person name="Tang L.-Y."/>
            <person name="Thornton R."/>
            <person name="Warren J."/>
            <person name="Weissenberger G."/>
            <person name="Wilczek-Boney K."/>
            <person name="Worley K."/>
            <person name="Youmans B."/>
            <person name="Zhang J."/>
            <person name="Zhang L."/>
            <person name="Zhao Z."/>
            <person name="Zhou C."/>
            <person name="Zhu D."/>
            <person name="Zhu Y."/>
        </authorList>
    </citation>
    <scope>NUCLEOTIDE SEQUENCE [LARGE SCALE GENOMIC DNA]</scope>
    <source>
        <strain evidence="2 3">F0333</strain>
    </source>
</reference>
<dbReference type="NCBIfam" id="TIGR01484">
    <property type="entry name" value="HAD-SF-IIB"/>
    <property type="match status" value="1"/>
</dbReference>
<dbReference type="HOGENOM" id="CLU_044146_0_0_11"/>
<evidence type="ECO:0000313" key="2">
    <source>
        <dbReference type="EMBL" id="ENO18278.1"/>
    </source>
</evidence>
<dbReference type="Pfam" id="PF08282">
    <property type="entry name" value="Hydrolase_3"/>
    <property type="match status" value="1"/>
</dbReference>
<comment type="caution">
    <text evidence="2">The sequence shown here is derived from an EMBL/GenBank/DDBJ whole genome shotgun (WGS) entry which is preliminary data.</text>
</comment>
<organism evidence="2 3">
    <name type="scientific">Schaalia cardiffensis F0333</name>
    <dbReference type="NCBI Taxonomy" id="888050"/>
    <lineage>
        <taxon>Bacteria</taxon>
        <taxon>Bacillati</taxon>
        <taxon>Actinomycetota</taxon>
        <taxon>Actinomycetes</taxon>
        <taxon>Actinomycetales</taxon>
        <taxon>Actinomycetaceae</taxon>
        <taxon>Schaalia</taxon>
    </lineage>
</organism>
<proteinExistence type="predicted"/>
<dbReference type="RefSeq" id="WP_005962605.1">
    <property type="nucleotide sequence ID" value="NZ_CP040505.1"/>
</dbReference>
<accession>N6XAV9</accession>